<name>A0AAE0F1C2_9CHLO</name>
<keyword evidence="4" id="KW-1185">Reference proteome</keyword>
<keyword evidence="2" id="KW-0812">Transmembrane</keyword>
<feature type="region of interest" description="Disordered" evidence="1">
    <location>
        <begin position="152"/>
        <end position="180"/>
    </location>
</feature>
<protein>
    <submittedName>
        <fullName evidence="3">Uncharacterized protein</fullName>
    </submittedName>
</protein>
<evidence type="ECO:0000256" key="2">
    <source>
        <dbReference type="SAM" id="Phobius"/>
    </source>
</evidence>
<accession>A0AAE0F1C2</accession>
<dbReference type="EMBL" id="LGRX02028566">
    <property type="protein sequence ID" value="KAK3247899.1"/>
    <property type="molecule type" value="Genomic_DNA"/>
</dbReference>
<feature type="compositionally biased region" description="Low complexity" evidence="1">
    <location>
        <begin position="152"/>
        <end position="170"/>
    </location>
</feature>
<sequence>MVAMETTLNCACGERVARRSTVRDRAHSQRTSALRAVRVSATRALQRSVKPPRSSQKRIISVCSGSDVRDDKSDVDYSEVAKRRDLVTKHRSNGAFTSFVPASENNKSPFKHILDVLRSLLSLKSLYRTGTVVAMALACLLTAPTAAEAAKSSGRMGGSARSRPSTSSVGTAGGGGGFASRAQQQRQVQAAATAAPAAATSTTVVHHHHSSPGFGGFGGFGFGGFSMGYSPFGFFRPMGYGYGGVAYHNPFLSFLKVFMLMSMCAMILVILKNLIDRSDYDYSESHDRDAPRLAPTNPLWRLLKDGNTKEDSETRKLLKESDLDSSIKLLDAVRDSPTCRTPPVPIPGAPTALDDDTKAAREKYEEAKEIGNYNYSKGRHRKCAKVIRQHQRLGDSYFDDNTELTEMGDGLWSTGSKRGCLPPAVRQKHQAGHSALTYPARVDPRPILAMEQRLVRENKAADWTPTAATRKAQFWESLDPMFYTAVKVKYQWLQDLHAYAGGTPGTAAAVGVPGDEKLDSDDILEKLLARLDNIEAFVKSQPMGGAPAIMPKRNRKGLDGFRVGVGHDPKRWALIGKQSGLCPVARDAPRRATGAIFTRGRDCPLGVKRQPAGSAAAYCHPVEDCTQEVRCTPWSCARCISLPPTMGRQDSRLRWSSMAHRRWWRTRGHATGGVDVSAYGFAVAESDDSEEDGMDVHEELRRCGSKSAKSR</sequence>
<feature type="transmembrane region" description="Helical" evidence="2">
    <location>
        <begin position="126"/>
        <end position="147"/>
    </location>
</feature>
<feature type="region of interest" description="Disordered" evidence="1">
    <location>
        <begin position="686"/>
        <end position="711"/>
    </location>
</feature>
<keyword evidence="2" id="KW-1133">Transmembrane helix</keyword>
<keyword evidence="2" id="KW-0472">Membrane</keyword>
<evidence type="ECO:0000313" key="4">
    <source>
        <dbReference type="Proteomes" id="UP001190700"/>
    </source>
</evidence>
<evidence type="ECO:0000313" key="3">
    <source>
        <dbReference type="EMBL" id="KAK3247899.1"/>
    </source>
</evidence>
<comment type="caution">
    <text evidence="3">The sequence shown here is derived from an EMBL/GenBank/DDBJ whole genome shotgun (WGS) entry which is preliminary data.</text>
</comment>
<proteinExistence type="predicted"/>
<dbReference type="Proteomes" id="UP001190700">
    <property type="component" value="Unassembled WGS sequence"/>
</dbReference>
<organism evidence="3 4">
    <name type="scientific">Cymbomonas tetramitiformis</name>
    <dbReference type="NCBI Taxonomy" id="36881"/>
    <lineage>
        <taxon>Eukaryota</taxon>
        <taxon>Viridiplantae</taxon>
        <taxon>Chlorophyta</taxon>
        <taxon>Pyramimonadophyceae</taxon>
        <taxon>Pyramimonadales</taxon>
        <taxon>Pyramimonadaceae</taxon>
        <taxon>Cymbomonas</taxon>
    </lineage>
</organism>
<gene>
    <name evidence="3" type="ORF">CYMTET_42617</name>
</gene>
<evidence type="ECO:0000256" key="1">
    <source>
        <dbReference type="SAM" id="MobiDB-lite"/>
    </source>
</evidence>
<dbReference type="AlphaFoldDB" id="A0AAE0F1C2"/>
<feature type="transmembrane region" description="Helical" evidence="2">
    <location>
        <begin position="251"/>
        <end position="271"/>
    </location>
</feature>
<reference evidence="3 4" key="1">
    <citation type="journal article" date="2015" name="Genome Biol. Evol.">
        <title>Comparative Genomics of a Bacterivorous Green Alga Reveals Evolutionary Causalities and Consequences of Phago-Mixotrophic Mode of Nutrition.</title>
        <authorList>
            <person name="Burns J.A."/>
            <person name="Paasch A."/>
            <person name="Narechania A."/>
            <person name="Kim E."/>
        </authorList>
    </citation>
    <scope>NUCLEOTIDE SEQUENCE [LARGE SCALE GENOMIC DNA]</scope>
    <source>
        <strain evidence="3 4">PLY_AMNH</strain>
    </source>
</reference>